<comment type="subunit">
    <text evidence="4">Homotetramer.</text>
</comment>
<dbReference type="EMBL" id="LROT01000008">
    <property type="protein sequence ID" value="KYF34915.1"/>
    <property type="molecule type" value="Genomic_DNA"/>
</dbReference>
<dbReference type="GO" id="GO:0050334">
    <property type="term" value="F:thiaminase activity"/>
    <property type="evidence" value="ECO:0007669"/>
    <property type="project" value="UniProtKB-EC"/>
</dbReference>
<dbReference type="GO" id="GO:0009228">
    <property type="term" value="P:thiamine biosynthetic process"/>
    <property type="evidence" value="ECO:0007669"/>
    <property type="project" value="UniProtKB-KW"/>
</dbReference>
<evidence type="ECO:0000256" key="4">
    <source>
        <dbReference type="ARBA" id="ARBA00011881"/>
    </source>
</evidence>
<feature type="domain" description="Thiaminase-2/PQQC" evidence="9">
    <location>
        <begin position="12"/>
        <end position="56"/>
    </location>
</feature>
<protein>
    <recommendedName>
        <fullName evidence="6">Aminopyrimidine aminohydrolase</fullName>
        <ecNumber evidence="5">3.5.99.2</ecNumber>
    </recommendedName>
</protein>
<accession>A0A150NN71</accession>
<evidence type="ECO:0000256" key="3">
    <source>
        <dbReference type="ARBA" id="ARBA00010264"/>
    </source>
</evidence>
<evidence type="ECO:0000256" key="2">
    <source>
        <dbReference type="ARBA" id="ARBA00004948"/>
    </source>
</evidence>
<dbReference type="Gene3D" id="1.20.910.10">
    <property type="entry name" value="Heme oxygenase-like"/>
    <property type="match status" value="1"/>
</dbReference>
<reference evidence="10 11" key="1">
    <citation type="submission" date="2016-01" db="EMBL/GenBank/DDBJ databases">
        <title>Highly variable Streptococcus oralis are common among viridans streptococci isolated from primates.</title>
        <authorList>
            <person name="Denapaite D."/>
            <person name="Rieger M."/>
            <person name="Koendgen S."/>
            <person name="Brueckner R."/>
            <person name="Ochigava I."/>
            <person name="Kappeler P."/>
            <person name="Maetz-Rensing K."/>
            <person name="Leendertz F."/>
            <person name="Hakenbeck R."/>
        </authorList>
    </citation>
    <scope>NUCLEOTIDE SEQUENCE [LARGE SCALE GENOMIC DNA]</scope>
    <source>
        <strain evidence="10 11">10712</strain>
    </source>
</reference>
<comment type="catalytic activity">
    <reaction evidence="1">
        <text>4-amino-5-aminomethyl-2-methylpyrimidine + H2O = 4-amino-5-hydroxymethyl-2-methylpyrimidine + NH4(+)</text>
        <dbReference type="Rhea" id="RHEA:31799"/>
        <dbReference type="ChEBI" id="CHEBI:15377"/>
        <dbReference type="ChEBI" id="CHEBI:16892"/>
        <dbReference type="ChEBI" id="CHEBI:28938"/>
        <dbReference type="ChEBI" id="CHEBI:63416"/>
        <dbReference type="EC" id="3.5.99.2"/>
    </reaction>
</comment>
<dbReference type="Proteomes" id="UP000075618">
    <property type="component" value="Unassembled WGS sequence"/>
</dbReference>
<evidence type="ECO:0000313" key="11">
    <source>
        <dbReference type="Proteomes" id="UP000075618"/>
    </source>
</evidence>
<organism evidence="10 11">
    <name type="scientific">Streptococcus mitis</name>
    <dbReference type="NCBI Taxonomy" id="28037"/>
    <lineage>
        <taxon>Bacteria</taxon>
        <taxon>Bacillati</taxon>
        <taxon>Bacillota</taxon>
        <taxon>Bacilli</taxon>
        <taxon>Lactobacillales</taxon>
        <taxon>Streptococcaceae</taxon>
        <taxon>Streptococcus</taxon>
        <taxon>Streptococcus mitis group</taxon>
    </lineage>
</organism>
<evidence type="ECO:0000259" key="9">
    <source>
        <dbReference type="Pfam" id="PF03070"/>
    </source>
</evidence>
<comment type="similarity">
    <text evidence="3">Belongs to the TenA family.</text>
</comment>
<keyword evidence="10" id="KW-0378">Hydrolase</keyword>
<dbReference type="InterPro" id="IPR016084">
    <property type="entry name" value="Haem_Oase-like_multi-hlx"/>
</dbReference>
<evidence type="ECO:0000256" key="6">
    <source>
        <dbReference type="ARBA" id="ARBA00013647"/>
    </source>
</evidence>
<sequence length="59" mass="6975">MEFTDIAMELSKEAWQASFHHPFVLQLQEGNLDPSIFRYYLIQDAYYLKAFFRSLSPLG</sequence>
<evidence type="ECO:0000256" key="7">
    <source>
        <dbReference type="ARBA" id="ARBA00022977"/>
    </source>
</evidence>
<evidence type="ECO:0000256" key="1">
    <source>
        <dbReference type="ARBA" id="ARBA00001881"/>
    </source>
</evidence>
<evidence type="ECO:0000256" key="8">
    <source>
        <dbReference type="ARBA" id="ARBA00048337"/>
    </source>
</evidence>
<evidence type="ECO:0000313" key="10">
    <source>
        <dbReference type="EMBL" id="KYF34915.1"/>
    </source>
</evidence>
<dbReference type="InterPro" id="IPR004305">
    <property type="entry name" value="Thiaminase-2/PQQC"/>
</dbReference>
<evidence type="ECO:0000256" key="5">
    <source>
        <dbReference type="ARBA" id="ARBA00012684"/>
    </source>
</evidence>
<dbReference type="PATRIC" id="fig|28037.237.peg.265"/>
<dbReference type="UniPathway" id="UPA00060"/>
<dbReference type="AlphaFoldDB" id="A0A150NN71"/>
<dbReference type="SUPFAM" id="SSF48613">
    <property type="entry name" value="Heme oxygenase-like"/>
    <property type="match status" value="1"/>
</dbReference>
<comment type="catalytic activity">
    <reaction evidence="8">
        <text>thiamine + H2O = 5-(2-hydroxyethyl)-4-methylthiazole + 4-amino-5-hydroxymethyl-2-methylpyrimidine + H(+)</text>
        <dbReference type="Rhea" id="RHEA:17509"/>
        <dbReference type="ChEBI" id="CHEBI:15377"/>
        <dbReference type="ChEBI" id="CHEBI:15378"/>
        <dbReference type="ChEBI" id="CHEBI:16892"/>
        <dbReference type="ChEBI" id="CHEBI:17957"/>
        <dbReference type="ChEBI" id="CHEBI:18385"/>
        <dbReference type="EC" id="3.5.99.2"/>
    </reaction>
</comment>
<dbReference type="Pfam" id="PF03070">
    <property type="entry name" value="TENA_THI-4"/>
    <property type="match status" value="1"/>
</dbReference>
<comment type="caution">
    <text evidence="10">The sequence shown here is derived from an EMBL/GenBank/DDBJ whole genome shotgun (WGS) entry which is preliminary data.</text>
</comment>
<comment type="pathway">
    <text evidence="2">Cofactor biosynthesis; thiamine diphosphate biosynthesis.</text>
</comment>
<dbReference type="GO" id="GO:0009229">
    <property type="term" value="P:thiamine diphosphate biosynthetic process"/>
    <property type="evidence" value="ECO:0007669"/>
    <property type="project" value="UniProtKB-UniPathway"/>
</dbReference>
<name>A0A150NN71_STRMT</name>
<keyword evidence="7" id="KW-0784">Thiamine biosynthesis</keyword>
<proteinExistence type="inferred from homology"/>
<dbReference type="EC" id="3.5.99.2" evidence="5"/>
<gene>
    <name evidence="10" type="ORF">SMI10712_01282</name>
</gene>